<comment type="caution">
    <text evidence="6">The sequence shown here is derived from an EMBL/GenBank/DDBJ whole genome shotgun (WGS) entry which is preliminary data.</text>
</comment>
<dbReference type="Gene3D" id="3.40.50.2300">
    <property type="match status" value="1"/>
</dbReference>
<feature type="domain" description="HTH luxR-type" evidence="4">
    <location>
        <begin position="141"/>
        <end position="206"/>
    </location>
</feature>
<dbReference type="Proteomes" id="UP000540989">
    <property type="component" value="Unassembled WGS sequence"/>
</dbReference>
<keyword evidence="1 3" id="KW-0597">Phosphoprotein</keyword>
<evidence type="ECO:0000256" key="2">
    <source>
        <dbReference type="ARBA" id="ARBA00023125"/>
    </source>
</evidence>
<evidence type="ECO:0000313" key="7">
    <source>
        <dbReference type="Proteomes" id="UP000540989"/>
    </source>
</evidence>
<dbReference type="PROSITE" id="PS50043">
    <property type="entry name" value="HTH_LUXR_2"/>
    <property type="match status" value="1"/>
</dbReference>
<dbReference type="AlphaFoldDB" id="A0A7W8E5Y6"/>
<keyword evidence="2 6" id="KW-0238">DNA-binding</keyword>
<dbReference type="SMART" id="SM00448">
    <property type="entry name" value="REC"/>
    <property type="match status" value="1"/>
</dbReference>
<dbReference type="CDD" id="cd06170">
    <property type="entry name" value="LuxR_C_like"/>
    <property type="match status" value="1"/>
</dbReference>
<dbReference type="EMBL" id="JACHIP010000016">
    <property type="protein sequence ID" value="MBB5060648.1"/>
    <property type="molecule type" value="Genomic_DNA"/>
</dbReference>
<feature type="domain" description="Response regulatory" evidence="5">
    <location>
        <begin position="9"/>
        <end position="125"/>
    </location>
</feature>
<accession>A0A7W8E5Y6</accession>
<dbReference type="SUPFAM" id="SSF52172">
    <property type="entry name" value="CheY-like"/>
    <property type="match status" value="1"/>
</dbReference>
<dbReference type="GO" id="GO:0003677">
    <property type="term" value="F:DNA binding"/>
    <property type="evidence" value="ECO:0007669"/>
    <property type="project" value="UniProtKB-KW"/>
</dbReference>
<dbReference type="InterPro" id="IPR051015">
    <property type="entry name" value="EvgA-like"/>
</dbReference>
<gene>
    <name evidence="6" type="ORF">HDF16_005384</name>
</gene>
<name>A0A7W8E5Y6_9BACT</name>
<dbReference type="GO" id="GO:0006355">
    <property type="term" value="P:regulation of DNA-templated transcription"/>
    <property type="evidence" value="ECO:0007669"/>
    <property type="project" value="InterPro"/>
</dbReference>
<dbReference type="CDD" id="cd17535">
    <property type="entry name" value="REC_NarL-like"/>
    <property type="match status" value="1"/>
</dbReference>
<dbReference type="PRINTS" id="PR00038">
    <property type="entry name" value="HTHLUXR"/>
</dbReference>
<dbReference type="InterPro" id="IPR011006">
    <property type="entry name" value="CheY-like_superfamily"/>
</dbReference>
<evidence type="ECO:0000256" key="3">
    <source>
        <dbReference type="PROSITE-ProRule" id="PRU00169"/>
    </source>
</evidence>
<evidence type="ECO:0000259" key="4">
    <source>
        <dbReference type="PROSITE" id="PS50043"/>
    </source>
</evidence>
<dbReference type="SUPFAM" id="SSF46894">
    <property type="entry name" value="C-terminal effector domain of the bipartite response regulators"/>
    <property type="match status" value="1"/>
</dbReference>
<dbReference type="InterPro" id="IPR000792">
    <property type="entry name" value="Tscrpt_reg_LuxR_C"/>
</dbReference>
<reference evidence="6 7" key="1">
    <citation type="submission" date="2020-08" db="EMBL/GenBank/DDBJ databases">
        <title>Genomic Encyclopedia of Type Strains, Phase IV (KMG-V): Genome sequencing to study the core and pangenomes of soil and plant-associated prokaryotes.</title>
        <authorList>
            <person name="Whitman W."/>
        </authorList>
    </citation>
    <scope>NUCLEOTIDE SEQUENCE [LARGE SCALE GENOMIC DNA]</scope>
    <source>
        <strain evidence="6 7">M8UP14</strain>
    </source>
</reference>
<dbReference type="PROSITE" id="PS00622">
    <property type="entry name" value="HTH_LUXR_1"/>
    <property type="match status" value="1"/>
</dbReference>
<feature type="modified residue" description="4-aspartylphosphate" evidence="3">
    <location>
        <position position="60"/>
    </location>
</feature>
<dbReference type="RefSeq" id="WP_184223060.1">
    <property type="nucleotide sequence ID" value="NZ_JACHIP010000016.1"/>
</dbReference>
<evidence type="ECO:0000259" key="5">
    <source>
        <dbReference type="PROSITE" id="PS50110"/>
    </source>
</evidence>
<dbReference type="PANTHER" id="PTHR45566">
    <property type="entry name" value="HTH-TYPE TRANSCRIPTIONAL REGULATOR YHJB-RELATED"/>
    <property type="match status" value="1"/>
</dbReference>
<dbReference type="Pfam" id="PF00196">
    <property type="entry name" value="GerE"/>
    <property type="match status" value="1"/>
</dbReference>
<dbReference type="GO" id="GO:0000160">
    <property type="term" value="P:phosphorelay signal transduction system"/>
    <property type="evidence" value="ECO:0007669"/>
    <property type="project" value="InterPro"/>
</dbReference>
<dbReference type="InterPro" id="IPR016032">
    <property type="entry name" value="Sig_transdc_resp-reg_C-effctor"/>
</dbReference>
<dbReference type="PROSITE" id="PS50110">
    <property type="entry name" value="RESPONSE_REGULATORY"/>
    <property type="match status" value="1"/>
</dbReference>
<dbReference type="SMART" id="SM00421">
    <property type="entry name" value="HTH_LUXR"/>
    <property type="match status" value="1"/>
</dbReference>
<dbReference type="Pfam" id="PF00072">
    <property type="entry name" value="Response_reg"/>
    <property type="match status" value="1"/>
</dbReference>
<dbReference type="InterPro" id="IPR001789">
    <property type="entry name" value="Sig_transdc_resp-reg_receiver"/>
</dbReference>
<evidence type="ECO:0000313" key="6">
    <source>
        <dbReference type="EMBL" id="MBB5060648.1"/>
    </source>
</evidence>
<proteinExistence type="predicted"/>
<dbReference type="PANTHER" id="PTHR45566:SF2">
    <property type="entry name" value="NARL SUBFAMILY"/>
    <property type="match status" value="1"/>
</dbReference>
<keyword evidence="7" id="KW-1185">Reference proteome</keyword>
<organism evidence="6 7">
    <name type="scientific">Granulicella aggregans</name>
    <dbReference type="NCBI Taxonomy" id="474949"/>
    <lineage>
        <taxon>Bacteria</taxon>
        <taxon>Pseudomonadati</taxon>
        <taxon>Acidobacteriota</taxon>
        <taxon>Terriglobia</taxon>
        <taxon>Terriglobales</taxon>
        <taxon>Acidobacteriaceae</taxon>
        <taxon>Granulicella</taxon>
    </lineage>
</organism>
<protein>
    <submittedName>
        <fullName evidence="6">DNA-binding NarL/FixJ family response regulator</fullName>
    </submittedName>
</protein>
<evidence type="ECO:0000256" key="1">
    <source>
        <dbReference type="ARBA" id="ARBA00022553"/>
    </source>
</evidence>
<sequence length="210" mass="22951">MTQPSTPIRILSIEDHPVFREGLSAIIGSQTDMTLVAQAADAGTGLSEFRQRRPDVTLLDLRLPDSDGLTLLATMRDINRDARIVVLTTSESDADILRALKAGAAAYILKSSPRDEILGTIRTVHSRGKSISPAIAARLADQVGEEQLTTRELEVLRLIRDGHRNKQIADVLCIAETTVNFHVKNLVDKLSANDRTHAVTLAVRRGLLSM</sequence>
<dbReference type="InterPro" id="IPR058245">
    <property type="entry name" value="NreC/VraR/RcsB-like_REC"/>
</dbReference>